<proteinExistence type="predicted"/>
<evidence type="ECO:0000313" key="3">
    <source>
        <dbReference type="Proteomes" id="UP000289738"/>
    </source>
</evidence>
<dbReference type="EMBL" id="SDMP01000012">
    <property type="protein sequence ID" value="RYR24893.1"/>
    <property type="molecule type" value="Genomic_DNA"/>
</dbReference>
<dbReference type="Proteomes" id="UP000289738">
    <property type="component" value="Chromosome B02"/>
</dbReference>
<evidence type="ECO:0000259" key="1">
    <source>
        <dbReference type="Pfam" id="PF10536"/>
    </source>
</evidence>
<organism evidence="2 3">
    <name type="scientific">Arachis hypogaea</name>
    <name type="common">Peanut</name>
    <dbReference type="NCBI Taxonomy" id="3818"/>
    <lineage>
        <taxon>Eukaryota</taxon>
        <taxon>Viridiplantae</taxon>
        <taxon>Streptophyta</taxon>
        <taxon>Embryophyta</taxon>
        <taxon>Tracheophyta</taxon>
        <taxon>Spermatophyta</taxon>
        <taxon>Magnoliopsida</taxon>
        <taxon>eudicotyledons</taxon>
        <taxon>Gunneridae</taxon>
        <taxon>Pentapetalae</taxon>
        <taxon>rosids</taxon>
        <taxon>fabids</taxon>
        <taxon>Fabales</taxon>
        <taxon>Fabaceae</taxon>
        <taxon>Papilionoideae</taxon>
        <taxon>50 kb inversion clade</taxon>
        <taxon>dalbergioids sensu lato</taxon>
        <taxon>Dalbergieae</taxon>
        <taxon>Pterocarpus clade</taxon>
        <taxon>Arachis</taxon>
    </lineage>
</organism>
<comment type="caution">
    <text evidence="2">The sequence shown here is derived from an EMBL/GenBank/DDBJ whole genome shotgun (WGS) entry which is preliminary data.</text>
</comment>
<protein>
    <recommendedName>
        <fullName evidence="1">Aminotransferase-like plant mobile domain-containing protein</fullName>
    </recommendedName>
</protein>
<dbReference type="PANTHER" id="PTHR46033">
    <property type="entry name" value="PROTEIN MAIN-LIKE 2"/>
    <property type="match status" value="1"/>
</dbReference>
<reference evidence="2 3" key="1">
    <citation type="submission" date="2019-01" db="EMBL/GenBank/DDBJ databases">
        <title>Sequencing of cultivated peanut Arachis hypogaea provides insights into genome evolution and oil improvement.</title>
        <authorList>
            <person name="Chen X."/>
        </authorList>
    </citation>
    <scope>NUCLEOTIDE SEQUENCE [LARGE SCALE GENOMIC DNA]</scope>
    <source>
        <strain evidence="3">cv. Fuhuasheng</strain>
        <tissue evidence="2">Leaves</tissue>
    </source>
</reference>
<feature type="domain" description="Aminotransferase-like plant mobile" evidence="1">
    <location>
        <begin position="6"/>
        <end position="109"/>
    </location>
</feature>
<keyword evidence="3" id="KW-1185">Reference proteome</keyword>
<sequence>MVYAHAKYLPLLRDFDRIHTYSWGLACLAHLYRALCHVSRYYTKEMDNPLNLLFVWAWERMPCIAPVPRQYLPVADVSVAWRWSHFEQTVAWLSKTTAIFRQEIDYIKEVNVFALCVLISNINIRVLIF</sequence>
<evidence type="ECO:0000313" key="2">
    <source>
        <dbReference type="EMBL" id="RYR24893.1"/>
    </source>
</evidence>
<dbReference type="AlphaFoldDB" id="A0A445AEP4"/>
<gene>
    <name evidence="2" type="ORF">Ahy_B02g058470</name>
</gene>
<name>A0A445AEP4_ARAHY</name>
<dbReference type="InterPro" id="IPR044824">
    <property type="entry name" value="MAIN-like"/>
</dbReference>
<dbReference type="Pfam" id="PF10536">
    <property type="entry name" value="PMD"/>
    <property type="match status" value="1"/>
</dbReference>
<dbReference type="GO" id="GO:0010073">
    <property type="term" value="P:meristem maintenance"/>
    <property type="evidence" value="ECO:0007669"/>
    <property type="project" value="InterPro"/>
</dbReference>
<dbReference type="PANTHER" id="PTHR46033:SF8">
    <property type="entry name" value="PROTEIN MAINTENANCE OF MERISTEMS-LIKE"/>
    <property type="match status" value="1"/>
</dbReference>
<dbReference type="InterPro" id="IPR019557">
    <property type="entry name" value="AminoTfrase-like_pln_mobile"/>
</dbReference>
<accession>A0A445AEP4</accession>